<gene>
    <name evidence="3" type="ORF">KIW84_051029</name>
</gene>
<dbReference type="Gramene" id="Psat0s2233g0400.1">
    <property type="protein sequence ID" value="Psat0s2233g0400.1.cds"/>
    <property type="gene ID" value="Psat0s2233g0400"/>
</dbReference>
<evidence type="ECO:0000313" key="3">
    <source>
        <dbReference type="EMBL" id="KAI5403706.1"/>
    </source>
</evidence>
<evidence type="ECO:0000313" key="4">
    <source>
        <dbReference type="Proteomes" id="UP001058974"/>
    </source>
</evidence>
<organism evidence="3 4">
    <name type="scientific">Pisum sativum</name>
    <name type="common">Garden pea</name>
    <name type="synonym">Lathyrus oleraceus</name>
    <dbReference type="NCBI Taxonomy" id="3888"/>
    <lineage>
        <taxon>Eukaryota</taxon>
        <taxon>Viridiplantae</taxon>
        <taxon>Streptophyta</taxon>
        <taxon>Embryophyta</taxon>
        <taxon>Tracheophyta</taxon>
        <taxon>Spermatophyta</taxon>
        <taxon>Magnoliopsida</taxon>
        <taxon>eudicotyledons</taxon>
        <taxon>Gunneridae</taxon>
        <taxon>Pentapetalae</taxon>
        <taxon>rosids</taxon>
        <taxon>fabids</taxon>
        <taxon>Fabales</taxon>
        <taxon>Fabaceae</taxon>
        <taxon>Papilionoideae</taxon>
        <taxon>50 kb inversion clade</taxon>
        <taxon>NPAAA clade</taxon>
        <taxon>Hologalegina</taxon>
        <taxon>IRL clade</taxon>
        <taxon>Fabeae</taxon>
        <taxon>Lathyrus</taxon>
    </lineage>
</organism>
<comment type="caution">
    <text evidence="3">The sequence shown here is derived from an EMBL/GenBank/DDBJ whole genome shotgun (WGS) entry which is preliminary data.</text>
</comment>
<protein>
    <recommendedName>
        <fullName evidence="2">SPX domain-containing protein</fullName>
    </recommendedName>
</protein>
<dbReference type="CDD" id="cd14481">
    <property type="entry name" value="SPX_AtSPX1_like"/>
    <property type="match status" value="1"/>
</dbReference>
<keyword evidence="4" id="KW-1185">Reference proteome</keyword>
<reference evidence="3 4" key="1">
    <citation type="journal article" date="2022" name="Nat. Genet.">
        <title>Improved pea reference genome and pan-genome highlight genomic features and evolutionary characteristics.</title>
        <authorList>
            <person name="Yang T."/>
            <person name="Liu R."/>
            <person name="Luo Y."/>
            <person name="Hu S."/>
            <person name="Wang D."/>
            <person name="Wang C."/>
            <person name="Pandey M.K."/>
            <person name="Ge S."/>
            <person name="Xu Q."/>
            <person name="Li N."/>
            <person name="Li G."/>
            <person name="Huang Y."/>
            <person name="Saxena R.K."/>
            <person name="Ji Y."/>
            <person name="Li M."/>
            <person name="Yan X."/>
            <person name="He Y."/>
            <person name="Liu Y."/>
            <person name="Wang X."/>
            <person name="Xiang C."/>
            <person name="Varshney R.K."/>
            <person name="Ding H."/>
            <person name="Gao S."/>
            <person name="Zong X."/>
        </authorList>
    </citation>
    <scope>NUCLEOTIDE SEQUENCE [LARGE SCALE GENOMIC DNA]</scope>
    <source>
        <strain evidence="3 4">cv. Zhongwan 6</strain>
    </source>
</reference>
<dbReference type="Pfam" id="PF03105">
    <property type="entry name" value="SPX"/>
    <property type="match status" value="2"/>
</dbReference>
<feature type="domain" description="SPX" evidence="2">
    <location>
        <begin position="1"/>
        <end position="147"/>
    </location>
</feature>
<dbReference type="EMBL" id="JAMSHJ010000005">
    <property type="protein sequence ID" value="KAI5403706.1"/>
    <property type="molecule type" value="Genomic_DNA"/>
</dbReference>
<evidence type="ECO:0000259" key="2">
    <source>
        <dbReference type="PROSITE" id="PS51382"/>
    </source>
</evidence>
<accession>A0A9D4WK41</accession>
<dbReference type="Gramene" id="Psat05G0102900-T1">
    <property type="protein sequence ID" value="KAI5403706.1"/>
    <property type="gene ID" value="KIW84_051029"/>
</dbReference>
<feature type="compositionally biased region" description="Acidic residues" evidence="1">
    <location>
        <begin position="191"/>
        <end position="200"/>
    </location>
</feature>
<feature type="region of interest" description="Disordered" evidence="1">
    <location>
        <begin position="184"/>
        <end position="209"/>
    </location>
</feature>
<dbReference type="AlphaFoldDB" id="A0A9D4WK41"/>
<evidence type="ECO:0000256" key="1">
    <source>
        <dbReference type="SAM" id="MobiDB-lite"/>
    </source>
</evidence>
<dbReference type="OrthoDB" id="6493944at2759"/>
<dbReference type="Proteomes" id="UP001058974">
    <property type="component" value="Chromosome 5"/>
</dbReference>
<dbReference type="PANTHER" id="PTHR45978:SF3">
    <property type="entry name" value="SPX DOMAIN-CONTAINING PROTEIN 1-LIKE"/>
    <property type="match status" value="1"/>
</dbReference>
<dbReference type="PANTHER" id="PTHR45978">
    <property type="entry name" value="SPX DOMAIN-CONTAINING PROTEIN 3"/>
    <property type="match status" value="1"/>
</dbReference>
<dbReference type="Gramene" id="PSAT_LOCUS23974_t1">
    <property type="protein sequence ID" value="CAL5205019.1"/>
    <property type="gene ID" value="PSAT_LOCUS23974"/>
</dbReference>
<proteinExistence type="predicted"/>
<dbReference type="GO" id="GO:0016036">
    <property type="term" value="P:cellular response to phosphate starvation"/>
    <property type="evidence" value="ECO:0007669"/>
    <property type="project" value="InterPro"/>
</dbReference>
<dbReference type="InterPro" id="IPR031142">
    <property type="entry name" value="SPX_prot"/>
</dbReference>
<dbReference type="InterPro" id="IPR004331">
    <property type="entry name" value="SPX_dom"/>
</dbReference>
<sequence length="274" mass="32076">MKFWKILKRQIEQTLPEWRDKFLSYKNLKKQLKIMCPKDASTPPKLDAYQVHHFLCLLQVEIDKFNTFFVNKEEEYIIKWKLLQDRVDRAMDYSDAELMSLGREIVDFHGEMVLLENYSALNYTGLVKIIKKHDKRTGALLRLPFIQEVLNQPFFETDVLNSLVKECEMILNIFFANHDEPSFPCSSTNGETEEDEDEDGCGSNVIKDENNGKLMQAPNELAEIENMENVFIKLTLSALRTLEEIRGRSSMLMYAEFLQKQEIESKACGNKRKR</sequence>
<name>A0A9D4WK41_PEA</name>
<dbReference type="PROSITE" id="PS51382">
    <property type="entry name" value="SPX"/>
    <property type="match status" value="1"/>
</dbReference>